<evidence type="ECO:0000313" key="2">
    <source>
        <dbReference type="Proteomes" id="UP000308600"/>
    </source>
</evidence>
<evidence type="ECO:0000313" key="1">
    <source>
        <dbReference type="EMBL" id="TFK62154.1"/>
    </source>
</evidence>
<dbReference type="Proteomes" id="UP000308600">
    <property type="component" value="Unassembled WGS sequence"/>
</dbReference>
<organism evidence="1 2">
    <name type="scientific">Pluteus cervinus</name>
    <dbReference type="NCBI Taxonomy" id="181527"/>
    <lineage>
        <taxon>Eukaryota</taxon>
        <taxon>Fungi</taxon>
        <taxon>Dikarya</taxon>
        <taxon>Basidiomycota</taxon>
        <taxon>Agaricomycotina</taxon>
        <taxon>Agaricomycetes</taxon>
        <taxon>Agaricomycetidae</taxon>
        <taxon>Agaricales</taxon>
        <taxon>Pluteineae</taxon>
        <taxon>Pluteaceae</taxon>
        <taxon>Pluteus</taxon>
    </lineage>
</organism>
<gene>
    <name evidence="1" type="ORF">BDN72DRAFT_848994</name>
</gene>
<keyword evidence="2" id="KW-1185">Reference proteome</keyword>
<sequence length="354" mass="40467">MASKHRPRRKHKLGTPITAHTSGPPNSIGLASVPPELLLEIINYLPRFPIPCAFMESPMRTATHTRQAAIMALVQLCRSFRRALIHCLWEEIILCSLHGGQTNIVGDPNHICAFERRGYCHTCERHLAFEIVAQLETVTIRVPEYAARVQTLTVFLPRYSEKTVVSEFARCLTLLPNLKTLQLHYSLHQNALDRIISNVFYRFQYGHVETLVIPGQTGSEHILKACPNVRHLSFTSELSRGLDAYPNIEKFTGVLPYSHYFRVHRSMPNLKFVQVRTWTNRQNRSLAIVPAEIRMAELDQLSKLEVIEIALVRPEAREEAEELQRAAHSLVARMPMVSGIRRRVEVCDYTTGYK</sequence>
<name>A0ACD3A943_9AGAR</name>
<dbReference type="EMBL" id="ML208602">
    <property type="protein sequence ID" value="TFK62154.1"/>
    <property type="molecule type" value="Genomic_DNA"/>
</dbReference>
<protein>
    <submittedName>
        <fullName evidence="1">Uncharacterized protein</fullName>
    </submittedName>
</protein>
<proteinExistence type="predicted"/>
<reference evidence="1 2" key="1">
    <citation type="journal article" date="2019" name="Nat. Ecol. Evol.">
        <title>Megaphylogeny resolves global patterns of mushroom evolution.</title>
        <authorList>
            <person name="Varga T."/>
            <person name="Krizsan K."/>
            <person name="Foldi C."/>
            <person name="Dima B."/>
            <person name="Sanchez-Garcia M."/>
            <person name="Sanchez-Ramirez S."/>
            <person name="Szollosi G.J."/>
            <person name="Szarkandi J.G."/>
            <person name="Papp V."/>
            <person name="Albert L."/>
            <person name="Andreopoulos W."/>
            <person name="Angelini C."/>
            <person name="Antonin V."/>
            <person name="Barry K.W."/>
            <person name="Bougher N.L."/>
            <person name="Buchanan P."/>
            <person name="Buyck B."/>
            <person name="Bense V."/>
            <person name="Catcheside P."/>
            <person name="Chovatia M."/>
            <person name="Cooper J."/>
            <person name="Damon W."/>
            <person name="Desjardin D."/>
            <person name="Finy P."/>
            <person name="Geml J."/>
            <person name="Haridas S."/>
            <person name="Hughes K."/>
            <person name="Justo A."/>
            <person name="Karasinski D."/>
            <person name="Kautmanova I."/>
            <person name="Kiss B."/>
            <person name="Kocsube S."/>
            <person name="Kotiranta H."/>
            <person name="LaButti K.M."/>
            <person name="Lechner B.E."/>
            <person name="Liimatainen K."/>
            <person name="Lipzen A."/>
            <person name="Lukacs Z."/>
            <person name="Mihaltcheva S."/>
            <person name="Morgado L.N."/>
            <person name="Niskanen T."/>
            <person name="Noordeloos M.E."/>
            <person name="Ohm R.A."/>
            <person name="Ortiz-Santana B."/>
            <person name="Ovrebo C."/>
            <person name="Racz N."/>
            <person name="Riley R."/>
            <person name="Savchenko A."/>
            <person name="Shiryaev A."/>
            <person name="Soop K."/>
            <person name="Spirin V."/>
            <person name="Szebenyi C."/>
            <person name="Tomsovsky M."/>
            <person name="Tulloss R.E."/>
            <person name="Uehling J."/>
            <person name="Grigoriev I.V."/>
            <person name="Vagvolgyi C."/>
            <person name="Papp T."/>
            <person name="Martin F.M."/>
            <person name="Miettinen O."/>
            <person name="Hibbett D.S."/>
            <person name="Nagy L.G."/>
        </authorList>
    </citation>
    <scope>NUCLEOTIDE SEQUENCE [LARGE SCALE GENOMIC DNA]</scope>
    <source>
        <strain evidence="1 2">NL-1719</strain>
    </source>
</reference>
<accession>A0ACD3A943</accession>